<keyword evidence="1" id="KW-0812">Transmembrane</keyword>
<dbReference type="Proteomes" id="UP000261540">
    <property type="component" value="Unplaced"/>
</dbReference>
<feature type="transmembrane region" description="Helical" evidence="1">
    <location>
        <begin position="73"/>
        <end position="93"/>
    </location>
</feature>
<protein>
    <submittedName>
        <fullName evidence="2">Uncharacterized protein</fullName>
    </submittedName>
</protein>
<keyword evidence="1" id="KW-0472">Membrane</keyword>
<evidence type="ECO:0000313" key="3">
    <source>
        <dbReference type="Proteomes" id="UP000261540"/>
    </source>
</evidence>
<name>A0A3B3RW85_9TELE</name>
<reference evidence="2" key="2">
    <citation type="submission" date="2025-09" db="UniProtKB">
        <authorList>
            <consortium name="Ensembl"/>
        </authorList>
    </citation>
    <scope>IDENTIFICATION</scope>
</reference>
<dbReference type="AlphaFoldDB" id="A0A3B3RW85"/>
<dbReference type="Ensembl" id="ENSPKIT00000003227.1">
    <property type="protein sequence ID" value="ENSPKIP00000022558.1"/>
    <property type="gene ID" value="ENSPKIG00000006518.1"/>
</dbReference>
<reference evidence="2" key="1">
    <citation type="submission" date="2025-08" db="UniProtKB">
        <authorList>
            <consortium name="Ensembl"/>
        </authorList>
    </citation>
    <scope>IDENTIFICATION</scope>
</reference>
<sequence>TTRGNKNKQALADNGVGVVLRRLGHWAQVSPIPQRGCGHTYKDKTQTQNKTTAGKASRPSILVRACMVSVKGYYPSISLSLVSLAFPACPIFLARLSRIPGRPVSCLSLPLVLPIPLSGVPL</sequence>
<accession>A0A3B3RW85</accession>
<evidence type="ECO:0000313" key="2">
    <source>
        <dbReference type="Ensembl" id="ENSPKIP00000022558.1"/>
    </source>
</evidence>
<proteinExistence type="predicted"/>
<organism evidence="2 3">
    <name type="scientific">Paramormyrops kingsleyae</name>
    <dbReference type="NCBI Taxonomy" id="1676925"/>
    <lineage>
        <taxon>Eukaryota</taxon>
        <taxon>Metazoa</taxon>
        <taxon>Chordata</taxon>
        <taxon>Craniata</taxon>
        <taxon>Vertebrata</taxon>
        <taxon>Euteleostomi</taxon>
        <taxon>Actinopterygii</taxon>
        <taxon>Neopterygii</taxon>
        <taxon>Teleostei</taxon>
        <taxon>Osteoglossocephala</taxon>
        <taxon>Osteoglossomorpha</taxon>
        <taxon>Osteoglossiformes</taxon>
        <taxon>Mormyridae</taxon>
        <taxon>Paramormyrops</taxon>
    </lineage>
</organism>
<keyword evidence="3" id="KW-1185">Reference proteome</keyword>
<keyword evidence="1" id="KW-1133">Transmembrane helix</keyword>
<evidence type="ECO:0000256" key="1">
    <source>
        <dbReference type="SAM" id="Phobius"/>
    </source>
</evidence>